<feature type="domain" description="MgtC/SapB/SrpB/YhiD N-terminal" evidence="8">
    <location>
        <begin position="23"/>
        <end position="151"/>
    </location>
</feature>
<dbReference type="Proteomes" id="UP000270471">
    <property type="component" value="Unassembled WGS sequence"/>
</dbReference>
<evidence type="ECO:0000259" key="8">
    <source>
        <dbReference type="Pfam" id="PF02308"/>
    </source>
</evidence>
<comment type="subcellular location">
    <subcellularLocation>
        <location evidence="1">Cell membrane</location>
        <topology evidence="1">Multi-pass membrane protein</topology>
    </subcellularLocation>
</comment>
<dbReference type="EMBL" id="PENI01000041">
    <property type="protein sequence ID" value="RMB80494.1"/>
    <property type="molecule type" value="Genomic_DNA"/>
</dbReference>
<dbReference type="PANTHER" id="PTHR33778">
    <property type="entry name" value="PROTEIN MGTC"/>
    <property type="match status" value="1"/>
</dbReference>
<proteinExistence type="inferred from homology"/>
<evidence type="ECO:0000256" key="6">
    <source>
        <dbReference type="ARBA" id="ARBA00023136"/>
    </source>
</evidence>
<evidence type="ECO:0000256" key="5">
    <source>
        <dbReference type="ARBA" id="ARBA00022989"/>
    </source>
</evidence>
<evidence type="ECO:0000256" key="7">
    <source>
        <dbReference type="SAM" id="Phobius"/>
    </source>
</evidence>
<evidence type="ECO:0000256" key="4">
    <source>
        <dbReference type="ARBA" id="ARBA00022692"/>
    </source>
</evidence>
<feature type="transmembrane region" description="Helical" evidence="7">
    <location>
        <begin position="82"/>
        <end position="100"/>
    </location>
</feature>
<dbReference type="PANTHER" id="PTHR33778:SF1">
    <property type="entry name" value="MAGNESIUM TRANSPORTER YHID-RELATED"/>
    <property type="match status" value="1"/>
</dbReference>
<dbReference type="RefSeq" id="WP_121894644.1">
    <property type="nucleotide sequence ID" value="NZ_PENI01000041.1"/>
</dbReference>
<dbReference type="InterPro" id="IPR049177">
    <property type="entry name" value="MgtC_SapB_SrpB_YhiD_N"/>
</dbReference>
<evidence type="ECO:0000256" key="1">
    <source>
        <dbReference type="ARBA" id="ARBA00004651"/>
    </source>
</evidence>
<protein>
    <submittedName>
        <fullName evidence="9">Magnesium transporter MgtC</fullName>
    </submittedName>
</protein>
<dbReference type="InterPro" id="IPR003416">
    <property type="entry name" value="MgtC/SapB/SrpB/YhiD_fam"/>
</dbReference>
<comment type="similarity">
    <text evidence="2">Belongs to the MgtC/SapB family.</text>
</comment>
<dbReference type="GO" id="GO:0005886">
    <property type="term" value="C:plasma membrane"/>
    <property type="evidence" value="ECO:0007669"/>
    <property type="project" value="UniProtKB-SubCell"/>
</dbReference>
<keyword evidence="10" id="KW-1185">Reference proteome</keyword>
<keyword evidence="4 7" id="KW-0812">Transmembrane</keyword>
<keyword evidence="5 7" id="KW-1133">Transmembrane helix</keyword>
<evidence type="ECO:0000313" key="9">
    <source>
        <dbReference type="EMBL" id="RMB80494.1"/>
    </source>
</evidence>
<evidence type="ECO:0000256" key="2">
    <source>
        <dbReference type="ARBA" id="ARBA00009298"/>
    </source>
</evidence>
<evidence type="ECO:0000256" key="3">
    <source>
        <dbReference type="ARBA" id="ARBA00022475"/>
    </source>
</evidence>
<dbReference type="Pfam" id="PF02308">
    <property type="entry name" value="MgtC"/>
    <property type="match status" value="1"/>
</dbReference>
<dbReference type="PRINTS" id="PR01837">
    <property type="entry name" value="MGTCSAPBPROT"/>
</dbReference>
<dbReference type="AlphaFoldDB" id="A0A3M0HVA5"/>
<gene>
    <name evidence="9" type="ORF">CTZ28_39500</name>
</gene>
<evidence type="ECO:0000313" key="10">
    <source>
        <dbReference type="Proteomes" id="UP000270471"/>
    </source>
</evidence>
<dbReference type="OrthoDB" id="9811198at2"/>
<keyword evidence="3" id="KW-1003">Cell membrane</keyword>
<accession>A0A3M0HVA5</accession>
<name>A0A3M0HVA5_9ACTN</name>
<sequence length="256" mass="27080">MQVIASALWGFGHGQGARQFAELGLSLLLSSLIGLERAARQKSGGLRTHTLVGVGSTLFMEVSQHGFMPVLGHNVALDPSRVAAQIVSGIGFIGGGLIFVRRDVVKGLTTAATVWLTCAIGMACGGGLALLATAATGVHFLVVRGYPPLTRRLGPGLSAQQVELQLSYQVGRSLLPRILELCTGRGFSVLDTRIGRAPWEETETLQPPAEYEMPAPAVAQVLLRLEGRGEVHQLVGEIAELHGVLTAEIRHDVDAV</sequence>
<feature type="transmembrane region" description="Helical" evidence="7">
    <location>
        <begin position="112"/>
        <end position="142"/>
    </location>
</feature>
<organism evidence="9 10">
    <name type="scientific">Streptomyces shenzhenensis</name>
    <dbReference type="NCBI Taxonomy" id="943815"/>
    <lineage>
        <taxon>Bacteria</taxon>
        <taxon>Bacillati</taxon>
        <taxon>Actinomycetota</taxon>
        <taxon>Actinomycetes</taxon>
        <taxon>Kitasatosporales</taxon>
        <taxon>Streptomycetaceae</taxon>
        <taxon>Streptomyces</taxon>
    </lineage>
</organism>
<comment type="caution">
    <text evidence="9">The sequence shown here is derived from an EMBL/GenBank/DDBJ whole genome shotgun (WGS) entry which is preliminary data.</text>
</comment>
<reference evidence="9 10" key="1">
    <citation type="submission" date="2017-11" db="EMBL/GenBank/DDBJ databases">
        <title>Draft genome of actinobacteria isolated from guarana (Paullinia cupana (Mart.) Ducke.</title>
        <authorList>
            <person name="Siqueira K.A."/>
            <person name="Liotti R.G."/>
            <person name="Mendes T.A.O."/>
            <person name="Soares M.A."/>
        </authorList>
    </citation>
    <scope>NUCLEOTIDE SEQUENCE [LARGE SCALE GENOMIC DNA]</scope>
    <source>
        <strain evidence="9 10">193</strain>
    </source>
</reference>
<keyword evidence="6 7" id="KW-0472">Membrane</keyword>